<evidence type="ECO:0000259" key="7">
    <source>
        <dbReference type="Pfam" id="PF09497"/>
    </source>
</evidence>
<dbReference type="GO" id="GO:0003712">
    <property type="term" value="F:transcription coregulator activity"/>
    <property type="evidence" value="ECO:0007669"/>
    <property type="project" value="InterPro"/>
</dbReference>
<keyword evidence="9" id="KW-1185">Reference proteome</keyword>
<keyword evidence="3" id="KW-0805">Transcription regulation</keyword>
<evidence type="ECO:0000256" key="6">
    <source>
        <dbReference type="SAM" id="MobiDB-lite"/>
    </source>
</evidence>
<evidence type="ECO:0000313" key="9">
    <source>
        <dbReference type="Proteomes" id="UP000054560"/>
    </source>
</evidence>
<comment type="subcellular location">
    <subcellularLocation>
        <location evidence="1">Nucleus</location>
    </subcellularLocation>
</comment>
<proteinExistence type="inferred from homology"/>
<dbReference type="GO" id="GO:0016592">
    <property type="term" value="C:mediator complex"/>
    <property type="evidence" value="ECO:0007669"/>
    <property type="project" value="InterPro"/>
</dbReference>
<protein>
    <recommendedName>
        <fullName evidence="7">Mediator complex subunit Med12 domain-containing protein</fullName>
    </recommendedName>
</protein>
<dbReference type="EMBL" id="KQ244702">
    <property type="protein sequence ID" value="KNC74159.1"/>
    <property type="molecule type" value="Genomic_DNA"/>
</dbReference>
<dbReference type="InterPro" id="IPR019035">
    <property type="entry name" value="Mediator_Med12"/>
</dbReference>
<feature type="domain" description="Mediator complex subunit Med12" evidence="7">
    <location>
        <begin position="2"/>
        <end position="35"/>
    </location>
</feature>
<evidence type="ECO:0000256" key="5">
    <source>
        <dbReference type="ARBA" id="ARBA00023242"/>
    </source>
</evidence>
<evidence type="ECO:0000256" key="1">
    <source>
        <dbReference type="ARBA" id="ARBA00004123"/>
    </source>
</evidence>
<dbReference type="Proteomes" id="UP000054560">
    <property type="component" value="Unassembled WGS sequence"/>
</dbReference>
<feature type="region of interest" description="Disordered" evidence="6">
    <location>
        <begin position="44"/>
        <end position="68"/>
    </location>
</feature>
<organism evidence="8 9">
    <name type="scientific">Sphaeroforma arctica JP610</name>
    <dbReference type="NCBI Taxonomy" id="667725"/>
    <lineage>
        <taxon>Eukaryota</taxon>
        <taxon>Ichthyosporea</taxon>
        <taxon>Ichthyophonida</taxon>
        <taxon>Sphaeroforma</taxon>
    </lineage>
</organism>
<keyword evidence="5" id="KW-0539">Nucleus</keyword>
<dbReference type="Pfam" id="PF09497">
    <property type="entry name" value="Med12"/>
    <property type="match status" value="1"/>
</dbReference>
<dbReference type="GO" id="GO:0006357">
    <property type="term" value="P:regulation of transcription by RNA polymerase II"/>
    <property type="evidence" value="ECO:0007669"/>
    <property type="project" value="InterPro"/>
</dbReference>
<accession>A0A0L0FBR2</accession>
<keyword evidence="4" id="KW-0804">Transcription</keyword>
<evidence type="ECO:0000256" key="4">
    <source>
        <dbReference type="ARBA" id="ARBA00023163"/>
    </source>
</evidence>
<name>A0A0L0FBR2_9EUKA</name>
<gene>
    <name evidence="8" type="ORF">SARC_13285</name>
</gene>
<comment type="similarity">
    <text evidence="2">Belongs to the Mediator complex subunit 12 family.</text>
</comment>
<evidence type="ECO:0000256" key="2">
    <source>
        <dbReference type="ARBA" id="ARBA00010289"/>
    </source>
</evidence>
<dbReference type="RefSeq" id="XP_014148061.1">
    <property type="nucleotide sequence ID" value="XM_014292586.1"/>
</dbReference>
<evidence type="ECO:0000256" key="3">
    <source>
        <dbReference type="ARBA" id="ARBA00023015"/>
    </source>
</evidence>
<reference evidence="8 9" key="1">
    <citation type="submission" date="2011-02" db="EMBL/GenBank/DDBJ databases">
        <title>The Genome Sequence of Sphaeroforma arctica JP610.</title>
        <authorList>
            <consortium name="The Broad Institute Genome Sequencing Platform"/>
            <person name="Russ C."/>
            <person name="Cuomo C."/>
            <person name="Young S.K."/>
            <person name="Zeng Q."/>
            <person name="Gargeya S."/>
            <person name="Alvarado L."/>
            <person name="Berlin A."/>
            <person name="Chapman S.B."/>
            <person name="Chen Z."/>
            <person name="Freedman E."/>
            <person name="Gellesch M."/>
            <person name="Goldberg J."/>
            <person name="Griggs A."/>
            <person name="Gujja S."/>
            <person name="Heilman E."/>
            <person name="Heiman D."/>
            <person name="Howarth C."/>
            <person name="Mehta T."/>
            <person name="Neiman D."/>
            <person name="Pearson M."/>
            <person name="Roberts A."/>
            <person name="Saif S."/>
            <person name="Shea T."/>
            <person name="Shenoy N."/>
            <person name="Sisk P."/>
            <person name="Stolte C."/>
            <person name="Sykes S."/>
            <person name="White J."/>
            <person name="Yandava C."/>
            <person name="Burger G."/>
            <person name="Gray M.W."/>
            <person name="Holland P.W.H."/>
            <person name="King N."/>
            <person name="Lang F.B.F."/>
            <person name="Roger A.J."/>
            <person name="Ruiz-Trillo I."/>
            <person name="Haas B."/>
            <person name="Nusbaum C."/>
            <person name="Birren B."/>
        </authorList>
    </citation>
    <scope>NUCLEOTIDE SEQUENCE [LARGE SCALE GENOMIC DNA]</scope>
    <source>
        <strain evidence="8 9">JP610</strain>
    </source>
</reference>
<evidence type="ECO:0000313" key="8">
    <source>
        <dbReference type="EMBL" id="KNC74159.1"/>
    </source>
</evidence>
<dbReference type="GeneID" id="25913789"/>
<dbReference type="OrthoDB" id="20828at2759"/>
<dbReference type="AlphaFoldDB" id="A0A0L0FBR2"/>
<sequence>MQLAQRVPHYKEKNQLINLLVEYRVPLARANWLLKMTMKYELSSSSNTGTKRGFAGTQPTSANGLKPDPVRDWTNALLAGLKVHLNVLADDSP</sequence>
<feature type="non-terminal residue" evidence="8">
    <location>
        <position position="93"/>
    </location>
</feature>